<dbReference type="PANTHER" id="PTHR32309:SF13">
    <property type="entry name" value="FERRIC ENTEROBACTIN TRANSPORT PROTEIN FEPE"/>
    <property type="match status" value="1"/>
</dbReference>
<evidence type="ECO:0000256" key="4">
    <source>
        <dbReference type="ARBA" id="ARBA00022741"/>
    </source>
</evidence>
<keyword evidence="9" id="KW-0175">Coiled coil</keyword>
<dbReference type="InterPro" id="IPR025669">
    <property type="entry name" value="AAA_dom"/>
</dbReference>
<feature type="domain" description="Tyrosine-protein kinase G-rich" evidence="12">
    <location>
        <begin position="444"/>
        <end position="517"/>
    </location>
</feature>
<feature type="coiled-coil region" evidence="9">
    <location>
        <begin position="389"/>
        <end position="431"/>
    </location>
</feature>
<feature type="domain" description="AAA" evidence="11">
    <location>
        <begin position="589"/>
        <end position="718"/>
    </location>
</feature>
<dbReference type="Gene3D" id="3.40.50.300">
    <property type="entry name" value="P-loop containing nucleotide triphosphate hydrolases"/>
    <property type="match status" value="1"/>
</dbReference>
<comment type="similarity">
    <text evidence="1">Belongs to the CpsD/CapB family.</text>
</comment>
<evidence type="ECO:0000256" key="10">
    <source>
        <dbReference type="SAM" id="Phobius"/>
    </source>
</evidence>
<organism evidence="13 14">
    <name type="scientific">Mariniflexile ostreae</name>
    <dbReference type="NCBI Taxonomy" id="1520892"/>
    <lineage>
        <taxon>Bacteria</taxon>
        <taxon>Pseudomonadati</taxon>
        <taxon>Bacteroidota</taxon>
        <taxon>Flavobacteriia</taxon>
        <taxon>Flavobacteriales</taxon>
        <taxon>Flavobacteriaceae</taxon>
        <taxon>Mariniflexile</taxon>
    </lineage>
</organism>
<evidence type="ECO:0000256" key="1">
    <source>
        <dbReference type="ARBA" id="ARBA00007316"/>
    </source>
</evidence>
<comment type="catalytic activity">
    <reaction evidence="8">
        <text>L-tyrosyl-[protein] + ATP = O-phospho-L-tyrosyl-[protein] + ADP + H(+)</text>
        <dbReference type="Rhea" id="RHEA:10596"/>
        <dbReference type="Rhea" id="RHEA-COMP:10136"/>
        <dbReference type="Rhea" id="RHEA-COMP:20101"/>
        <dbReference type="ChEBI" id="CHEBI:15378"/>
        <dbReference type="ChEBI" id="CHEBI:30616"/>
        <dbReference type="ChEBI" id="CHEBI:46858"/>
        <dbReference type="ChEBI" id="CHEBI:61978"/>
        <dbReference type="ChEBI" id="CHEBI:456216"/>
        <dbReference type="EC" id="2.7.10.2"/>
    </reaction>
</comment>
<protein>
    <recommendedName>
        <fullName evidence="2">non-specific protein-tyrosine kinase</fullName>
        <ecNumber evidence="2">2.7.10.2</ecNumber>
    </recommendedName>
</protein>
<evidence type="ECO:0000256" key="9">
    <source>
        <dbReference type="SAM" id="Coils"/>
    </source>
</evidence>
<dbReference type="SUPFAM" id="SSF52540">
    <property type="entry name" value="P-loop containing nucleoside triphosphate hydrolases"/>
    <property type="match status" value="1"/>
</dbReference>
<keyword evidence="14" id="KW-1185">Reference proteome</keyword>
<evidence type="ECO:0000256" key="8">
    <source>
        <dbReference type="ARBA" id="ARBA00051245"/>
    </source>
</evidence>
<evidence type="ECO:0000256" key="3">
    <source>
        <dbReference type="ARBA" id="ARBA00022679"/>
    </source>
</evidence>
<dbReference type="InterPro" id="IPR005702">
    <property type="entry name" value="Wzc-like_C"/>
</dbReference>
<dbReference type="PANTHER" id="PTHR32309">
    <property type="entry name" value="TYROSINE-PROTEIN KINASE"/>
    <property type="match status" value="1"/>
</dbReference>
<evidence type="ECO:0000259" key="12">
    <source>
        <dbReference type="Pfam" id="PF13807"/>
    </source>
</evidence>
<dbReference type="Proteomes" id="UP001589585">
    <property type="component" value="Unassembled WGS sequence"/>
</dbReference>
<evidence type="ECO:0000313" key="14">
    <source>
        <dbReference type="Proteomes" id="UP001589585"/>
    </source>
</evidence>
<dbReference type="EMBL" id="JBHMFC010000081">
    <property type="protein sequence ID" value="MFB9057622.1"/>
    <property type="molecule type" value="Genomic_DNA"/>
</dbReference>
<keyword evidence="6" id="KW-0067">ATP-binding</keyword>
<evidence type="ECO:0000259" key="11">
    <source>
        <dbReference type="Pfam" id="PF13614"/>
    </source>
</evidence>
<keyword evidence="10" id="KW-1133">Transmembrane helix</keyword>
<accession>A0ABV5FDU0</accession>
<name>A0ABV5FDU0_9FLAO</name>
<comment type="caution">
    <text evidence="13">The sequence shown here is derived from an EMBL/GenBank/DDBJ whole genome shotgun (WGS) entry which is preliminary data.</text>
</comment>
<evidence type="ECO:0000256" key="6">
    <source>
        <dbReference type="ARBA" id="ARBA00022840"/>
    </source>
</evidence>
<keyword evidence="7" id="KW-0829">Tyrosine-protein kinase</keyword>
<keyword evidence="10" id="KW-0472">Membrane</keyword>
<dbReference type="InterPro" id="IPR027417">
    <property type="entry name" value="P-loop_NTPase"/>
</dbReference>
<dbReference type="InterPro" id="IPR050445">
    <property type="entry name" value="Bact_polysacc_biosynth/exp"/>
</dbReference>
<dbReference type="EC" id="2.7.10.2" evidence="2"/>
<dbReference type="RefSeq" id="WP_379861864.1">
    <property type="nucleotide sequence ID" value="NZ_JBHMFC010000081.1"/>
</dbReference>
<dbReference type="CDD" id="cd05387">
    <property type="entry name" value="BY-kinase"/>
    <property type="match status" value="1"/>
</dbReference>
<feature type="transmembrane region" description="Helical" evidence="10">
    <location>
        <begin position="31"/>
        <end position="47"/>
    </location>
</feature>
<evidence type="ECO:0000256" key="2">
    <source>
        <dbReference type="ARBA" id="ARBA00011903"/>
    </source>
</evidence>
<gene>
    <name evidence="13" type="ORF">ACFFU9_12810</name>
</gene>
<reference evidence="13 14" key="1">
    <citation type="submission" date="2024-09" db="EMBL/GenBank/DDBJ databases">
        <authorList>
            <person name="Sun Q."/>
            <person name="Mori K."/>
        </authorList>
    </citation>
    <scope>NUCLEOTIDE SEQUENCE [LARGE SCALE GENOMIC DNA]</scope>
    <source>
        <strain evidence="13 14">CECT 8622</strain>
    </source>
</reference>
<dbReference type="InterPro" id="IPR032807">
    <property type="entry name" value="GNVR"/>
</dbReference>
<keyword evidence="10" id="KW-0812">Transmembrane</keyword>
<keyword evidence="3" id="KW-0808">Transferase</keyword>
<keyword evidence="4" id="KW-0547">Nucleotide-binding</keyword>
<feature type="transmembrane region" description="Helical" evidence="10">
    <location>
        <begin position="496"/>
        <end position="515"/>
    </location>
</feature>
<evidence type="ECO:0000256" key="5">
    <source>
        <dbReference type="ARBA" id="ARBA00022777"/>
    </source>
</evidence>
<dbReference type="NCBIfam" id="TIGR01007">
    <property type="entry name" value="eps_fam"/>
    <property type="match status" value="1"/>
</dbReference>
<proteinExistence type="inferred from homology"/>
<evidence type="ECO:0000256" key="7">
    <source>
        <dbReference type="ARBA" id="ARBA00023137"/>
    </source>
</evidence>
<dbReference type="Pfam" id="PF13614">
    <property type="entry name" value="AAA_31"/>
    <property type="match status" value="1"/>
</dbReference>
<dbReference type="Pfam" id="PF13807">
    <property type="entry name" value="GNVR"/>
    <property type="match status" value="1"/>
</dbReference>
<evidence type="ECO:0000313" key="13">
    <source>
        <dbReference type="EMBL" id="MFB9057622.1"/>
    </source>
</evidence>
<sequence length="795" mass="89434">MLNQNTPESTSVNTTEGFNLKQTISIYAKQWKWFVLSCLICLTYAYFNIRYTTPQYVASAKIMLLDENDGNSPNAAFKDLSLFAKSEDARIEDEIHVVKSREFLKSLVKKLGINLTFYTQGRVYESELYKKTPIHVNFLASDSIIDKTHFNFYVDVISDSKFKYKISEDGESKLVSFGEIIPTSFGEMIITPKGDYVTSYIGKSIRVNLRPVAAIAESLKNRVNIMPTRESSKVLDVSLQDAIVDKAKDIINTLIVEYNKATVDQKNIKTRNTANFINERVELIASDLVNVDDSIVRFKTGNKITDVSSDAGQFLTASAETESQLNVSKTQMHILDYMNESLGVDSGSYEPINLNVGDPSLDALSMKYNEILTQRQSLLKSAGEKNATVQELNQSLNNIRHNLKSNIENSIQSLDIRINSLENQSSRINSRIYSVPGQERKLRSIERKQGVKESIYLFLLQKREEVTISLAATSPNSKIIDEAYSTNSPVSPNGRIIYIASLFIGLLVPFGFIYVKDLLDNKIHNKEDLEKTIQMGIPVLGEIPRLKGKKESVTVQKNDRSLLSESFRIIRTNFDYVSKGRNVKDYNNVIFVTSTINGEGKSFFSINMALTLANTNKSVLLIGADIRNPKTHLDLKAKADKKRSEIGLTEYLVDKTVLVGEGINTYDINGNEIDVMLSGKVPPNPAELLMNERMKPLFDTVSEQYDYVIVDTAPSMLVTDTLLFSKYAGHTIYVTRAGYTEKRLLNFAKELQTNGKLNGMAFVVNDVDQSNFGYGARYGYYGSTDKKSWFKKKKA</sequence>
<keyword evidence="5" id="KW-0418">Kinase</keyword>